<comment type="caution">
    <text evidence="1">The sequence shown here is derived from an EMBL/GenBank/DDBJ whole genome shotgun (WGS) entry which is preliminary data.</text>
</comment>
<gene>
    <name evidence="1" type="ORF">GWK10_06420</name>
</gene>
<evidence type="ECO:0000313" key="2">
    <source>
        <dbReference type="Proteomes" id="UP000474296"/>
    </source>
</evidence>
<evidence type="ECO:0000313" key="1">
    <source>
        <dbReference type="EMBL" id="NER16836.1"/>
    </source>
</evidence>
<protein>
    <submittedName>
        <fullName evidence="1">DUF3298 domain-containing protein</fullName>
    </submittedName>
</protein>
<organism evidence="1 2">
    <name type="scientific">Spongiivirga citrea</name>
    <dbReference type="NCBI Taxonomy" id="1481457"/>
    <lineage>
        <taxon>Bacteria</taxon>
        <taxon>Pseudomonadati</taxon>
        <taxon>Bacteroidota</taxon>
        <taxon>Flavobacteriia</taxon>
        <taxon>Flavobacteriales</taxon>
        <taxon>Flavobacteriaceae</taxon>
        <taxon>Spongiivirga</taxon>
    </lineage>
</organism>
<sequence length="292" mass="34623">MKYLYLILILSVLSCKKVTKVESPVIVDEKAPVSTKVLVDSIKTSDQRIKISKAEAIELKQKMLIEQRDERTELKEYIIEKNYFKEEDGYTIDFTYPLLDEDIKASNVNFNNYINDYYVDIIGTEAQILEVKDLLCDTTGINKFREKRFIDYKVYNLNNQLVSILFYKENYYTGTLHPTYSFDCINFDLDKGIFMYYEDFFMEGSESKFIEILNNEITEQVMEGSMYYDCWELSYDDFLEYKDNFVLNENYVEYYFDDCVMCPSYTGSYSIKIPVNNLIPVLRKYDLNPLVL</sequence>
<name>A0A6M0CG11_9FLAO</name>
<dbReference type="EMBL" id="JAABOQ010000002">
    <property type="protein sequence ID" value="NER16836.1"/>
    <property type="molecule type" value="Genomic_DNA"/>
</dbReference>
<dbReference type="PROSITE" id="PS51257">
    <property type="entry name" value="PROKAR_LIPOPROTEIN"/>
    <property type="match status" value="1"/>
</dbReference>
<reference evidence="1 2" key="1">
    <citation type="submission" date="2020-01" db="EMBL/GenBank/DDBJ databases">
        <title>Spongiivirga citrea KCTC 32990T.</title>
        <authorList>
            <person name="Wang G."/>
        </authorList>
    </citation>
    <scope>NUCLEOTIDE SEQUENCE [LARGE SCALE GENOMIC DNA]</scope>
    <source>
        <strain evidence="1 2">KCTC 32990</strain>
    </source>
</reference>
<dbReference type="Gene3D" id="3.90.640.20">
    <property type="entry name" value="Heat-shock cognate protein, ATPase"/>
    <property type="match status" value="1"/>
</dbReference>
<dbReference type="Gene3D" id="3.30.565.40">
    <property type="entry name" value="Fervidobacterium nodosum Rt17-B1 like"/>
    <property type="match status" value="1"/>
</dbReference>
<accession>A0A6M0CG11</accession>
<keyword evidence="2" id="KW-1185">Reference proteome</keyword>
<dbReference type="RefSeq" id="WP_164030385.1">
    <property type="nucleotide sequence ID" value="NZ_JAABOQ010000002.1"/>
</dbReference>
<dbReference type="InterPro" id="IPR037126">
    <property type="entry name" value="PdaC/RsiV-like_sf"/>
</dbReference>
<dbReference type="Proteomes" id="UP000474296">
    <property type="component" value="Unassembled WGS sequence"/>
</dbReference>
<proteinExistence type="predicted"/>
<dbReference type="AlphaFoldDB" id="A0A6M0CG11"/>